<evidence type="ECO:0000313" key="2">
    <source>
        <dbReference type="Proteomes" id="UP000095651"/>
    </source>
</evidence>
<gene>
    <name evidence="1" type="ORF">ERS852407_05973</name>
</gene>
<protein>
    <submittedName>
        <fullName evidence="1">Uncharacterized protein</fullName>
    </submittedName>
</protein>
<reference evidence="1 2" key="1">
    <citation type="submission" date="2015-09" db="EMBL/GenBank/DDBJ databases">
        <authorList>
            <consortium name="Pathogen Informatics"/>
        </authorList>
    </citation>
    <scope>NUCLEOTIDE SEQUENCE [LARGE SCALE GENOMIC DNA]</scope>
    <source>
        <strain evidence="1 2">2789STDY5608850</strain>
    </source>
</reference>
<evidence type="ECO:0000313" key="1">
    <source>
        <dbReference type="EMBL" id="CUP44789.1"/>
    </source>
</evidence>
<dbReference type="Proteomes" id="UP000095651">
    <property type="component" value="Unassembled WGS sequence"/>
</dbReference>
<sequence length="30" mass="3541">MIDIEYTCTQIKNAYTKTSITNSRNKFNEI</sequence>
<proteinExistence type="predicted"/>
<accession>A0A174NFI2</accession>
<dbReference type="EMBL" id="CYZE01000032">
    <property type="protein sequence ID" value="CUP44789.1"/>
    <property type="molecule type" value="Genomic_DNA"/>
</dbReference>
<name>A0A174NFI2_9FIRM</name>
<dbReference type="AlphaFoldDB" id="A0A174NFI2"/>
<organism evidence="1 2">
    <name type="scientific">Hungatella hathewayi</name>
    <dbReference type="NCBI Taxonomy" id="154046"/>
    <lineage>
        <taxon>Bacteria</taxon>
        <taxon>Bacillati</taxon>
        <taxon>Bacillota</taxon>
        <taxon>Clostridia</taxon>
        <taxon>Lachnospirales</taxon>
        <taxon>Lachnospiraceae</taxon>
        <taxon>Hungatella</taxon>
    </lineage>
</organism>